<dbReference type="GO" id="GO:0000156">
    <property type="term" value="F:phosphorelay response regulator activity"/>
    <property type="evidence" value="ECO:0007669"/>
    <property type="project" value="TreeGrafter"/>
</dbReference>
<sequence>MTKVLIVDDDQQIADLIEFYLKNEGYITDKAIDGMAAYQLLQHTTPDLIILDIMMPNMDGLEFCKRVREDSQLPILMVSAKVADMEIIGLMTGADDYMIKPFNPLE</sequence>
<dbReference type="EMBL" id="BAVS01000030">
    <property type="protein sequence ID" value="GAE94757.1"/>
    <property type="molecule type" value="Genomic_DNA"/>
</dbReference>
<dbReference type="InterPro" id="IPR011006">
    <property type="entry name" value="CheY-like_superfamily"/>
</dbReference>
<dbReference type="PANTHER" id="PTHR48111">
    <property type="entry name" value="REGULATOR OF RPOS"/>
    <property type="match status" value="1"/>
</dbReference>
<dbReference type="SMART" id="SM00448">
    <property type="entry name" value="REC"/>
    <property type="match status" value="1"/>
</dbReference>
<dbReference type="InterPro" id="IPR039420">
    <property type="entry name" value="WalR-like"/>
</dbReference>
<comment type="caution">
    <text evidence="8">The sequence shown here is derived from an EMBL/GenBank/DDBJ whole genome shotgun (WGS) entry which is preliminary data.</text>
</comment>
<dbReference type="CDD" id="cd17574">
    <property type="entry name" value="REC_OmpR"/>
    <property type="match status" value="1"/>
</dbReference>
<dbReference type="InterPro" id="IPR001789">
    <property type="entry name" value="Sig_transdc_resp-reg_receiver"/>
</dbReference>
<dbReference type="FunFam" id="3.40.50.2300:FF:000001">
    <property type="entry name" value="DNA-binding response regulator PhoB"/>
    <property type="match status" value="1"/>
</dbReference>
<dbReference type="eggNOG" id="COG0745">
    <property type="taxonomic scope" value="Bacteria"/>
</dbReference>
<protein>
    <submittedName>
        <fullName evidence="8">DNA-binding response regulator</fullName>
    </submittedName>
</protein>
<dbReference type="Gene3D" id="3.40.50.2300">
    <property type="match status" value="1"/>
</dbReference>
<keyword evidence="9" id="KW-1185">Reference proteome</keyword>
<name>W4VNH4_9BACI</name>
<dbReference type="Proteomes" id="UP000019102">
    <property type="component" value="Unassembled WGS sequence"/>
</dbReference>
<keyword evidence="1 6" id="KW-0597">Phosphoprotein</keyword>
<feature type="modified residue" description="4-aspartylphosphate" evidence="6">
    <location>
        <position position="52"/>
    </location>
</feature>
<keyword evidence="5" id="KW-0804">Transcription</keyword>
<keyword evidence="3" id="KW-0805">Transcription regulation</keyword>
<evidence type="ECO:0000256" key="3">
    <source>
        <dbReference type="ARBA" id="ARBA00023015"/>
    </source>
</evidence>
<reference evidence="8 9" key="1">
    <citation type="journal article" date="2014" name="Genome Announc.">
        <title>Draft Genome Sequence of the Boron-Tolerant and Moderately Halotolerant Bacterium Gracilibacillus boraciitolerans JCM 21714T.</title>
        <authorList>
            <person name="Ahmed I."/>
            <person name="Oshima K."/>
            <person name="Suda W."/>
            <person name="Kitamura K."/>
            <person name="Iida T."/>
            <person name="Ohmori Y."/>
            <person name="Fujiwara T."/>
            <person name="Hattori M."/>
            <person name="Ohkuma M."/>
        </authorList>
    </citation>
    <scope>NUCLEOTIDE SEQUENCE [LARGE SCALE GENOMIC DNA]</scope>
    <source>
        <strain evidence="8 9">JCM 21714</strain>
    </source>
</reference>
<evidence type="ECO:0000256" key="2">
    <source>
        <dbReference type="ARBA" id="ARBA00023012"/>
    </source>
</evidence>
<dbReference type="AlphaFoldDB" id="W4VNH4"/>
<evidence type="ECO:0000256" key="4">
    <source>
        <dbReference type="ARBA" id="ARBA00023125"/>
    </source>
</evidence>
<dbReference type="PROSITE" id="PS50110">
    <property type="entry name" value="RESPONSE_REGULATORY"/>
    <property type="match status" value="1"/>
</dbReference>
<keyword evidence="2" id="KW-0902">Two-component regulatory system</keyword>
<evidence type="ECO:0000313" key="9">
    <source>
        <dbReference type="Proteomes" id="UP000019102"/>
    </source>
</evidence>
<dbReference type="Pfam" id="PF00072">
    <property type="entry name" value="Response_reg"/>
    <property type="match status" value="1"/>
</dbReference>
<gene>
    <name evidence="8" type="ORF">JCM21714_3946</name>
</gene>
<evidence type="ECO:0000256" key="6">
    <source>
        <dbReference type="PROSITE-ProRule" id="PRU00169"/>
    </source>
</evidence>
<evidence type="ECO:0000259" key="7">
    <source>
        <dbReference type="PROSITE" id="PS50110"/>
    </source>
</evidence>
<evidence type="ECO:0000313" key="8">
    <source>
        <dbReference type="EMBL" id="GAE94757.1"/>
    </source>
</evidence>
<dbReference type="GO" id="GO:0006355">
    <property type="term" value="P:regulation of DNA-templated transcription"/>
    <property type="evidence" value="ECO:0007669"/>
    <property type="project" value="TreeGrafter"/>
</dbReference>
<evidence type="ECO:0000256" key="1">
    <source>
        <dbReference type="ARBA" id="ARBA00022553"/>
    </source>
</evidence>
<evidence type="ECO:0000256" key="5">
    <source>
        <dbReference type="ARBA" id="ARBA00023163"/>
    </source>
</evidence>
<accession>W4VNH4</accession>
<dbReference type="PANTHER" id="PTHR48111:SF10">
    <property type="entry name" value="STAGE 0 SPORULATION PROTEIN A HOMOLOG"/>
    <property type="match status" value="1"/>
</dbReference>
<dbReference type="STRING" id="1298598.JCM21714_3946"/>
<keyword evidence="4 8" id="KW-0238">DNA-binding</keyword>
<dbReference type="GO" id="GO:0000976">
    <property type="term" value="F:transcription cis-regulatory region binding"/>
    <property type="evidence" value="ECO:0007669"/>
    <property type="project" value="TreeGrafter"/>
</dbReference>
<proteinExistence type="predicted"/>
<organism evidence="8 9">
    <name type="scientific">Gracilibacillus boraciitolerans JCM 21714</name>
    <dbReference type="NCBI Taxonomy" id="1298598"/>
    <lineage>
        <taxon>Bacteria</taxon>
        <taxon>Bacillati</taxon>
        <taxon>Bacillota</taxon>
        <taxon>Bacilli</taxon>
        <taxon>Bacillales</taxon>
        <taxon>Bacillaceae</taxon>
        <taxon>Gracilibacillus</taxon>
    </lineage>
</organism>
<dbReference type="GO" id="GO:0005829">
    <property type="term" value="C:cytosol"/>
    <property type="evidence" value="ECO:0007669"/>
    <property type="project" value="TreeGrafter"/>
</dbReference>
<dbReference type="GO" id="GO:0032993">
    <property type="term" value="C:protein-DNA complex"/>
    <property type="evidence" value="ECO:0007669"/>
    <property type="project" value="TreeGrafter"/>
</dbReference>
<dbReference type="SUPFAM" id="SSF52172">
    <property type="entry name" value="CheY-like"/>
    <property type="match status" value="1"/>
</dbReference>
<feature type="domain" description="Response regulatory" evidence="7">
    <location>
        <begin position="3"/>
        <end position="106"/>
    </location>
</feature>